<evidence type="ECO:0000259" key="11">
    <source>
        <dbReference type="PROSITE" id="PS51883"/>
    </source>
</evidence>
<evidence type="ECO:0000256" key="8">
    <source>
        <dbReference type="HAMAP-Rule" id="MF_01454"/>
    </source>
</evidence>
<proteinExistence type="inferred from homology"/>
<feature type="binding site" evidence="8">
    <location>
        <begin position="212"/>
        <end position="215"/>
    </location>
    <ligand>
        <name>GTP</name>
        <dbReference type="ChEBI" id="CHEBI:37565"/>
    </ligand>
</feature>
<evidence type="ECO:0000313" key="13">
    <source>
        <dbReference type="Proteomes" id="UP000316213"/>
    </source>
</evidence>
<protein>
    <recommendedName>
        <fullName evidence="8">GTPase Obg</fullName>
        <ecNumber evidence="8">3.6.5.-</ecNumber>
    </recommendedName>
    <alternativeName>
        <fullName evidence="8">GTP-binding protein Obg</fullName>
    </alternativeName>
</protein>
<evidence type="ECO:0000256" key="9">
    <source>
        <dbReference type="SAM" id="MobiDB-lite"/>
    </source>
</evidence>
<evidence type="ECO:0000256" key="1">
    <source>
        <dbReference type="ARBA" id="ARBA00007699"/>
    </source>
</evidence>
<keyword evidence="2 8" id="KW-0963">Cytoplasm</keyword>
<feature type="domain" description="Obg" evidence="11">
    <location>
        <begin position="1"/>
        <end position="158"/>
    </location>
</feature>
<accession>A0A5C6AQR3</accession>
<keyword evidence="3 8" id="KW-0479">Metal-binding</keyword>
<dbReference type="AlphaFoldDB" id="A0A5C6AQR3"/>
<feature type="binding site" evidence="8">
    <location>
        <position position="172"/>
    </location>
    <ligand>
        <name>Mg(2+)</name>
        <dbReference type="ChEBI" id="CHEBI:18420"/>
    </ligand>
</feature>
<evidence type="ECO:0000256" key="5">
    <source>
        <dbReference type="ARBA" id="ARBA00022801"/>
    </source>
</evidence>
<dbReference type="PIRSF" id="PIRSF002401">
    <property type="entry name" value="GTP_bd_Obg/CgtA"/>
    <property type="match status" value="1"/>
</dbReference>
<dbReference type="NCBIfam" id="NF008955">
    <property type="entry name" value="PRK12297.1"/>
    <property type="match status" value="1"/>
</dbReference>
<dbReference type="InterPro" id="IPR045086">
    <property type="entry name" value="OBG_GTPase"/>
</dbReference>
<dbReference type="PROSITE" id="PS51883">
    <property type="entry name" value="OBG"/>
    <property type="match status" value="1"/>
</dbReference>
<feature type="binding site" evidence="8">
    <location>
        <begin position="315"/>
        <end position="317"/>
    </location>
    <ligand>
        <name>GTP</name>
        <dbReference type="ChEBI" id="CHEBI:37565"/>
    </ligand>
</feature>
<dbReference type="SUPFAM" id="SSF82051">
    <property type="entry name" value="Obg GTP-binding protein N-terminal domain"/>
    <property type="match status" value="1"/>
</dbReference>
<dbReference type="InterPro" id="IPR006169">
    <property type="entry name" value="GTP1_OBG_dom"/>
</dbReference>
<name>A0A5C6AQR3_9BACT</name>
<dbReference type="GO" id="GO:0000287">
    <property type="term" value="F:magnesium ion binding"/>
    <property type="evidence" value="ECO:0007669"/>
    <property type="project" value="InterPro"/>
</dbReference>
<evidence type="ECO:0000256" key="3">
    <source>
        <dbReference type="ARBA" id="ARBA00022723"/>
    </source>
</evidence>
<dbReference type="InterPro" id="IPR027417">
    <property type="entry name" value="P-loop_NTPase"/>
</dbReference>
<feature type="compositionally biased region" description="Polar residues" evidence="9">
    <location>
        <begin position="372"/>
        <end position="382"/>
    </location>
</feature>
<dbReference type="PANTHER" id="PTHR11702">
    <property type="entry name" value="DEVELOPMENTALLY REGULATED GTP-BINDING PROTEIN-RELATED"/>
    <property type="match status" value="1"/>
</dbReference>
<feature type="binding site" evidence="8">
    <location>
        <begin position="190"/>
        <end position="194"/>
    </location>
    <ligand>
        <name>GTP</name>
        <dbReference type="ChEBI" id="CHEBI:37565"/>
    </ligand>
</feature>
<keyword evidence="5 8" id="KW-0378">Hydrolase</keyword>
<feature type="compositionally biased region" description="Basic residues" evidence="9">
    <location>
        <begin position="410"/>
        <end position="420"/>
    </location>
</feature>
<organism evidence="12 13">
    <name type="scientific">Neorhodopirellula pilleata</name>
    <dbReference type="NCBI Taxonomy" id="2714738"/>
    <lineage>
        <taxon>Bacteria</taxon>
        <taxon>Pseudomonadati</taxon>
        <taxon>Planctomycetota</taxon>
        <taxon>Planctomycetia</taxon>
        <taxon>Pirellulales</taxon>
        <taxon>Pirellulaceae</taxon>
        <taxon>Neorhodopirellula</taxon>
    </lineage>
</organism>
<comment type="similarity">
    <text evidence="1 8">Belongs to the TRAFAC class OBG-HflX-like GTPase superfamily. OBG GTPase family.</text>
</comment>
<comment type="cofactor">
    <cofactor evidence="8">
        <name>Mg(2+)</name>
        <dbReference type="ChEBI" id="CHEBI:18420"/>
    </cofactor>
</comment>
<dbReference type="InterPro" id="IPR036726">
    <property type="entry name" value="GTP1_OBG_dom_sf"/>
</dbReference>
<dbReference type="InterPro" id="IPR006073">
    <property type="entry name" value="GTP-bd"/>
</dbReference>
<dbReference type="Gene3D" id="3.40.50.300">
    <property type="entry name" value="P-loop containing nucleotide triphosphate hydrolases"/>
    <property type="match status" value="1"/>
</dbReference>
<dbReference type="SUPFAM" id="SSF52540">
    <property type="entry name" value="P-loop containing nucleoside triphosphate hydrolases"/>
    <property type="match status" value="1"/>
</dbReference>
<feature type="binding site" evidence="8">
    <location>
        <position position="192"/>
    </location>
    <ligand>
        <name>Mg(2+)</name>
        <dbReference type="ChEBI" id="CHEBI:18420"/>
    </ligand>
</feature>
<dbReference type="GO" id="GO:0042254">
    <property type="term" value="P:ribosome biogenesis"/>
    <property type="evidence" value="ECO:0007669"/>
    <property type="project" value="UniProtKB-UniRule"/>
</dbReference>
<feature type="region of interest" description="Disordered" evidence="9">
    <location>
        <begin position="359"/>
        <end position="427"/>
    </location>
</feature>
<dbReference type="PROSITE" id="PS00905">
    <property type="entry name" value="GTP1_OBG"/>
    <property type="match status" value="1"/>
</dbReference>
<comment type="function">
    <text evidence="8">An essential GTPase which binds GTP, GDP and possibly (p)ppGpp with moderate affinity, with high nucleotide exchange rates and a fairly low GTP hydrolysis rate. Plays a role in control of the cell cycle, stress response, ribosome biogenesis and in those bacteria that undergo differentiation, in morphogenesis control.</text>
</comment>
<feature type="compositionally biased region" description="Polar residues" evidence="9">
    <location>
        <begin position="126"/>
        <end position="136"/>
    </location>
</feature>
<dbReference type="Pfam" id="PF01018">
    <property type="entry name" value="GTP1_OBG"/>
    <property type="match status" value="1"/>
</dbReference>
<dbReference type="HAMAP" id="MF_01454">
    <property type="entry name" value="GTPase_Obg"/>
    <property type="match status" value="1"/>
</dbReference>
<dbReference type="InterPro" id="IPR014100">
    <property type="entry name" value="GTP-bd_Obg/CgtA"/>
</dbReference>
<feature type="region of interest" description="Disordered" evidence="9">
    <location>
        <begin position="125"/>
        <end position="144"/>
    </location>
</feature>
<evidence type="ECO:0000256" key="6">
    <source>
        <dbReference type="ARBA" id="ARBA00022842"/>
    </source>
</evidence>
<evidence type="ECO:0000256" key="2">
    <source>
        <dbReference type="ARBA" id="ARBA00022490"/>
    </source>
</evidence>
<keyword evidence="4 8" id="KW-0547">Nucleotide-binding</keyword>
<feature type="binding site" evidence="8">
    <location>
        <begin position="282"/>
        <end position="285"/>
    </location>
    <ligand>
        <name>GTP</name>
        <dbReference type="ChEBI" id="CHEBI:37565"/>
    </ligand>
</feature>
<dbReference type="GO" id="GO:0005525">
    <property type="term" value="F:GTP binding"/>
    <property type="evidence" value="ECO:0007669"/>
    <property type="project" value="UniProtKB-UniRule"/>
</dbReference>
<dbReference type="EC" id="3.6.5.-" evidence="8"/>
<dbReference type="Proteomes" id="UP000316213">
    <property type="component" value="Unassembled WGS sequence"/>
</dbReference>
<dbReference type="InterPro" id="IPR031167">
    <property type="entry name" value="G_OBG"/>
</dbReference>
<dbReference type="EMBL" id="SJPM01000002">
    <property type="protein sequence ID" value="TWU02060.1"/>
    <property type="molecule type" value="Genomic_DNA"/>
</dbReference>
<evidence type="ECO:0000259" key="10">
    <source>
        <dbReference type="PROSITE" id="PS51710"/>
    </source>
</evidence>
<reference evidence="12 13" key="1">
    <citation type="submission" date="2019-02" db="EMBL/GenBank/DDBJ databases">
        <title>Deep-cultivation of Planctomycetes and their phenomic and genomic characterization uncovers novel biology.</title>
        <authorList>
            <person name="Wiegand S."/>
            <person name="Jogler M."/>
            <person name="Boedeker C."/>
            <person name="Pinto D."/>
            <person name="Vollmers J."/>
            <person name="Rivas-Marin E."/>
            <person name="Kohn T."/>
            <person name="Peeters S.H."/>
            <person name="Heuer A."/>
            <person name="Rast P."/>
            <person name="Oberbeckmann S."/>
            <person name="Bunk B."/>
            <person name="Jeske O."/>
            <person name="Meyerdierks A."/>
            <person name="Storesund J.E."/>
            <person name="Kallscheuer N."/>
            <person name="Luecker S."/>
            <person name="Lage O.M."/>
            <person name="Pohl T."/>
            <person name="Merkel B.J."/>
            <person name="Hornburger P."/>
            <person name="Mueller R.-W."/>
            <person name="Bruemmer F."/>
            <person name="Labrenz M."/>
            <person name="Spormann A.M."/>
            <person name="Op Den Camp H."/>
            <person name="Overmann J."/>
            <person name="Amann R."/>
            <person name="Jetten M.S.M."/>
            <person name="Mascher T."/>
            <person name="Medema M.H."/>
            <person name="Devos D.P."/>
            <person name="Kaster A.-K."/>
            <person name="Ovreas L."/>
            <person name="Rohde M."/>
            <person name="Galperin M.Y."/>
            <person name="Jogler C."/>
        </authorList>
    </citation>
    <scope>NUCLEOTIDE SEQUENCE [LARGE SCALE GENOMIC DNA]</scope>
    <source>
        <strain evidence="12 13">Pla100</strain>
    </source>
</reference>
<dbReference type="PRINTS" id="PR00326">
    <property type="entry name" value="GTP1OBG"/>
</dbReference>
<dbReference type="Pfam" id="PF01926">
    <property type="entry name" value="MMR_HSR1"/>
    <property type="match status" value="1"/>
</dbReference>
<dbReference type="FunFam" id="2.70.210.12:FF:000001">
    <property type="entry name" value="GTPase Obg"/>
    <property type="match status" value="1"/>
</dbReference>
<dbReference type="GO" id="GO:0043022">
    <property type="term" value="F:ribosome binding"/>
    <property type="evidence" value="ECO:0007669"/>
    <property type="project" value="UniProtKB-ARBA"/>
</dbReference>
<dbReference type="PANTHER" id="PTHR11702:SF31">
    <property type="entry name" value="MITOCHONDRIAL RIBOSOME-ASSOCIATED GTPASE 2"/>
    <property type="match status" value="1"/>
</dbReference>
<gene>
    <name evidence="8 12" type="primary">obg</name>
    <name evidence="12" type="ORF">Pla100_17990</name>
</gene>
<dbReference type="InterPro" id="IPR006074">
    <property type="entry name" value="GTP1-OBG_CS"/>
</dbReference>
<keyword evidence="13" id="KW-1185">Reference proteome</keyword>
<sequence length="427" mass="46643">MFIDRVEVEFLAGKGGDGCMSFRREKFVSKGGPDGGDGGTGGSVILEARVGVNSLSAFASQRFFKAEKGQPGQGSLRHGRRGCDLRLFVPCGTSIIDAADGFVIRDLTTPGEEFVIAKGGRGGQGNTRFKSAQNQVPREKTPGAPGEVRHVIMELKSIADVGLIGKPNAGKSTLLSRISSARPEIADYPFTTKYPNLGIVEIDVERSFVVADIPGLIEGASDGVGLGHEFLRHIERAGTLVHLVEPAPVDETDPIANYQAIREELAHYDPTLGDREEIVVMTKSEMDIDGEVFRNLQAHFQSNPVKHDRELHSISAAAGEGLNELTEAIMDRVHARRLQMIASGEKLLPIREVDQEALIPKPKRVPPHKQGLTANLSDQTPSKEIDADDPWAEDKKHRGHNNPHLEVKKRNVRKQVKRYGKKTDESP</sequence>
<evidence type="ECO:0000256" key="7">
    <source>
        <dbReference type="ARBA" id="ARBA00023134"/>
    </source>
</evidence>
<keyword evidence="7 8" id="KW-0342">GTP-binding</keyword>
<dbReference type="GO" id="GO:0003924">
    <property type="term" value="F:GTPase activity"/>
    <property type="evidence" value="ECO:0007669"/>
    <property type="project" value="UniProtKB-UniRule"/>
</dbReference>
<dbReference type="GO" id="GO:0005737">
    <property type="term" value="C:cytoplasm"/>
    <property type="evidence" value="ECO:0007669"/>
    <property type="project" value="UniProtKB-SubCell"/>
</dbReference>
<evidence type="ECO:0000256" key="4">
    <source>
        <dbReference type="ARBA" id="ARBA00022741"/>
    </source>
</evidence>
<comment type="caution">
    <text evidence="12">The sequence shown here is derived from an EMBL/GenBank/DDBJ whole genome shotgun (WGS) entry which is preliminary data.</text>
</comment>
<evidence type="ECO:0000313" key="12">
    <source>
        <dbReference type="EMBL" id="TWU02060.1"/>
    </source>
</evidence>
<keyword evidence="6 8" id="KW-0460">Magnesium</keyword>
<dbReference type="OrthoDB" id="9807318at2"/>
<dbReference type="CDD" id="cd01898">
    <property type="entry name" value="Obg"/>
    <property type="match status" value="1"/>
</dbReference>
<comment type="subunit">
    <text evidence="8">Monomer.</text>
</comment>
<comment type="subcellular location">
    <subcellularLocation>
        <location evidence="8">Cytoplasm</location>
    </subcellularLocation>
</comment>
<dbReference type="NCBIfam" id="TIGR02729">
    <property type="entry name" value="Obg_CgtA"/>
    <property type="match status" value="1"/>
</dbReference>
<dbReference type="PROSITE" id="PS51710">
    <property type="entry name" value="G_OBG"/>
    <property type="match status" value="1"/>
</dbReference>
<feature type="binding site" evidence="8">
    <location>
        <begin position="165"/>
        <end position="172"/>
    </location>
    <ligand>
        <name>GTP</name>
        <dbReference type="ChEBI" id="CHEBI:37565"/>
    </ligand>
</feature>
<dbReference type="RefSeq" id="WP_146577232.1">
    <property type="nucleotide sequence ID" value="NZ_SJPM01000002.1"/>
</dbReference>
<dbReference type="Gene3D" id="2.70.210.12">
    <property type="entry name" value="GTP1/OBG domain"/>
    <property type="match status" value="1"/>
</dbReference>
<feature type="domain" description="OBG-type G" evidence="10">
    <location>
        <begin position="159"/>
        <end position="334"/>
    </location>
</feature>
<dbReference type="NCBIfam" id="NF008956">
    <property type="entry name" value="PRK12299.1"/>
    <property type="match status" value="1"/>
</dbReference>